<sequence>MFSSSFPCPFCTSSPPQSFSSLPTHLLLAHNVCSLCTPMRSFVRPYLQNSVPQSSSSFRKAALSLYMAAQREPSNMTLLNSTPMQYIDIALDNLLSSQLSRRRANESWKPFTPLLRLDGPWQEHLAVFHSNVFMRIIKGDQFWLCPGCGNFVQDFKHLERDCSLHLLPSYLPALGYELLMSGKTEIGMILYQSVQKLSADISIKDRKQCYRGLGLLTDLEGDILLTKELLLNADVMETLSQKVHRYVFQGVDTVLDQSTSLRTYLTTHLVGPILNVTHLDVTYTFALLAVLPLEDRTLHPDMDTRRIDFFVPLGITTSDGAIINAQLSEFKGLLKEAVEALLHQTFKTYTFVDTDDGSLKYHIPFMLFRNSDEGVHIELNLTIDVPQTPYDQNPTGIKLRALWPNVSFSFSGNVMILAAEYFCRYIKYLIRGNALSIRDDKGMTELWAHRRLLKDRIATSIPTHQDLIAWLVEILHLVRKMHAICITVYENPDLKGQTKKERINACKELLNTSEFATYNDTEDGTSISLRVANAPQDEHYLLIGQIDEILCCIEHGLYPLAFYDAALVLADLQHLLSEYHVPDYKHADPLMEVEASSK</sequence>
<accession>A0A4Z1SU95</accession>
<evidence type="ECO:0000313" key="2">
    <source>
        <dbReference type="Proteomes" id="UP000315496"/>
    </source>
</evidence>
<dbReference type="VEuPathDB" id="GiardiaDB:GMRT_10262"/>
<dbReference type="EMBL" id="VDLU01000001">
    <property type="protein sequence ID" value="TNJ29446.1"/>
    <property type="molecule type" value="Genomic_DNA"/>
</dbReference>
<organism evidence="1 2">
    <name type="scientific">Giardia muris</name>
    <dbReference type="NCBI Taxonomy" id="5742"/>
    <lineage>
        <taxon>Eukaryota</taxon>
        <taxon>Metamonada</taxon>
        <taxon>Diplomonadida</taxon>
        <taxon>Hexamitidae</taxon>
        <taxon>Giardiinae</taxon>
        <taxon>Giardia</taxon>
    </lineage>
</organism>
<gene>
    <name evidence="1" type="ORF">GMRT_10262</name>
</gene>
<protein>
    <submittedName>
        <fullName evidence="1">Uncharacterized protein</fullName>
    </submittedName>
</protein>
<keyword evidence="2" id="KW-1185">Reference proteome</keyword>
<dbReference type="Proteomes" id="UP000315496">
    <property type="component" value="Chromosome 1"/>
</dbReference>
<comment type="caution">
    <text evidence="1">The sequence shown here is derived from an EMBL/GenBank/DDBJ whole genome shotgun (WGS) entry which is preliminary data.</text>
</comment>
<proteinExistence type="predicted"/>
<reference evidence="1 2" key="1">
    <citation type="submission" date="2019-05" db="EMBL/GenBank/DDBJ databases">
        <title>The compact genome of Giardia muris reveals important steps in the evolution of intestinal protozoan parasites.</title>
        <authorList>
            <person name="Xu F."/>
            <person name="Jimenez-Gonzalez A."/>
            <person name="Einarsson E."/>
            <person name="Astvaldsson A."/>
            <person name="Peirasmaki D."/>
            <person name="Eckmann L."/>
            <person name="Andersson J.O."/>
            <person name="Svard S.G."/>
            <person name="Jerlstrom-Hultqvist J."/>
        </authorList>
    </citation>
    <scope>NUCLEOTIDE SEQUENCE [LARGE SCALE GENOMIC DNA]</scope>
    <source>
        <strain evidence="1 2">Roberts-Thomson</strain>
    </source>
</reference>
<name>A0A4Z1SU95_GIAMU</name>
<evidence type="ECO:0000313" key="1">
    <source>
        <dbReference type="EMBL" id="TNJ29446.1"/>
    </source>
</evidence>
<dbReference type="AlphaFoldDB" id="A0A4Z1SU95"/>